<reference evidence="2" key="1">
    <citation type="journal article" date="2022" name="bioRxiv">
        <title>Sequencing and chromosome-scale assembly of the giantPleurodeles waltlgenome.</title>
        <authorList>
            <person name="Brown T."/>
            <person name="Elewa A."/>
            <person name="Iarovenko S."/>
            <person name="Subramanian E."/>
            <person name="Araus A.J."/>
            <person name="Petzold A."/>
            <person name="Susuki M."/>
            <person name="Suzuki K.-i.T."/>
            <person name="Hayashi T."/>
            <person name="Toyoda A."/>
            <person name="Oliveira C."/>
            <person name="Osipova E."/>
            <person name="Leigh N.D."/>
            <person name="Simon A."/>
            <person name="Yun M.H."/>
        </authorList>
    </citation>
    <scope>NUCLEOTIDE SEQUENCE</scope>
    <source>
        <strain evidence="2">20211129_DDA</strain>
        <tissue evidence="2">Liver</tissue>
    </source>
</reference>
<evidence type="ECO:0000256" key="1">
    <source>
        <dbReference type="SAM" id="MobiDB-lite"/>
    </source>
</evidence>
<evidence type="ECO:0000313" key="2">
    <source>
        <dbReference type="EMBL" id="KAJ1189082.1"/>
    </source>
</evidence>
<evidence type="ECO:0000313" key="3">
    <source>
        <dbReference type="Proteomes" id="UP001066276"/>
    </source>
</evidence>
<name>A0AAV7UJ70_PLEWA</name>
<organism evidence="2 3">
    <name type="scientific">Pleurodeles waltl</name>
    <name type="common">Iberian ribbed newt</name>
    <dbReference type="NCBI Taxonomy" id="8319"/>
    <lineage>
        <taxon>Eukaryota</taxon>
        <taxon>Metazoa</taxon>
        <taxon>Chordata</taxon>
        <taxon>Craniata</taxon>
        <taxon>Vertebrata</taxon>
        <taxon>Euteleostomi</taxon>
        <taxon>Amphibia</taxon>
        <taxon>Batrachia</taxon>
        <taxon>Caudata</taxon>
        <taxon>Salamandroidea</taxon>
        <taxon>Salamandridae</taxon>
        <taxon>Pleurodelinae</taxon>
        <taxon>Pleurodeles</taxon>
    </lineage>
</organism>
<protein>
    <submittedName>
        <fullName evidence="2">Uncharacterized protein</fullName>
    </submittedName>
</protein>
<keyword evidence="3" id="KW-1185">Reference proteome</keyword>
<dbReference type="Proteomes" id="UP001066276">
    <property type="component" value="Chromosome 3_1"/>
</dbReference>
<sequence length="176" mass="18336">MSGEGGGLGQSREEFESESLFPVLGIGCADVEAPSRSASSRKLCRSPGVRRRQRCLTSRGEAKSFLARAGPHAGPPPVISRSATPSDPPSGPNPLYGSHPLCARGLPPFLLFRSGGEIASVPAQKFLSSLALLTDQPGSSGAQRRLHGRVRTGAGNASPRSSTVSSRSVFSVRSLQ</sequence>
<comment type="caution">
    <text evidence="2">The sequence shown here is derived from an EMBL/GenBank/DDBJ whole genome shotgun (WGS) entry which is preliminary data.</text>
</comment>
<feature type="region of interest" description="Disordered" evidence="1">
    <location>
        <begin position="32"/>
        <end position="96"/>
    </location>
</feature>
<dbReference type="AlphaFoldDB" id="A0AAV7UJ70"/>
<dbReference type="EMBL" id="JANPWB010000005">
    <property type="protein sequence ID" value="KAJ1189082.1"/>
    <property type="molecule type" value="Genomic_DNA"/>
</dbReference>
<gene>
    <name evidence="2" type="ORF">NDU88_005833</name>
</gene>
<feature type="compositionally biased region" description="Low complexity" evidence="1">
    <location>
        <begin position="158"/>
        <end position="176"/>
    </location>
</feature>
<feature type="compositionally biased region" description="Basic residues" evidence="1">
    <location>
        <begin position="42"/>
        <end position="54"/>
    </location>
</feature>
<proteinExistence type="predicted"/>
<feature type="region of interest" description="Disordered" evidence="1">
    <location>
        <begin position="135"/>
        <end position="176"/>
    </location>
</feature>
<accession>A0AAV7UJ70</accession>